<dbReference type="SUPFAM" id="SSF53756">
    <property type="entry name" value="UDP-Glycosyltransferase/glycogen phosphorylase"/>
    <property type="match status" value="1"/>
</dbReference>
<evidence type="ECO:0000256" key="2">
    <source>
        <dbReference type="ARBA" id="ARBA00004922"/>
    </source>
</evidence>
<comment type="pathway">
    <text evidence="2">Protein modification; protein glycosylation.</text>
</comment>
<dbReference type="InterPro" id="IPR001503">
    <property type="entry name" value="Glyco_trans_10"/>
</dbReference>
<proteinExistence type="inferred from homology"/>
<dbReference type="AlphaFoldDB" id="A0A0B1TJW8"/>
<accession>A0A0B1TJW8</accession>
<protein>
    <recommendedName>
        <fullName evidence="7">Fucosyltransferase</fullName>
        <ecNumber evidence="7">2.4.1.-</ecNumber>
    </recommendedName>
</protein>
<dbReference type="GO" id="GO:0000139">
    <property type="term" value="C:Golgi membrane"/>
    <property type="evidence" value="ECO:0007669"/>
    <property type="project" value="UniProtKB-SubCell"/>
</dbReference>
<evidence type="ECO:0000256" key="1">
    <source>
        <dbReference type="ARBA" id="ARBA00004323"/>
    </source>
</evidence>
<dbReference type="InterPro" id="IPR055270">
    <property type="entry name" value="Glyco_tran_10_C"/>
</dbReference>
<keyword evidence="6 7" id="KW-0333">Golgi apparatus</keyword>
<dbReference type="Pfam" id="PF00852">
    <property type="entry name" value="Glyco_transf_10"/>
    <property type="match status" value="1"/>
</dbReference>
<comment type="similarity">
    <text evidence="3 7">Belongs to the glycosyltransferase 10 family.</text>
</comment>
<comment type="subcellular location">
    <subcellularLocation>
        <location evidence="1">Golgi apparatus membrane</location>
        <topology evidence="1">Single-pass type II membrane protein</topology>
    </subcellularLocation>
    <subcellularLocation>
        <location evidence="7">Golgi apparatus</location>
        <location evidence="7">Golgi stack membrane</location>
        <topology evidence="7">Single-pass type II membrane protein</topology>
    </subcellularLocation>
</comment>
<dbReference type="OrthoDB" id="5790915at2759"/>
<evidence type="ECO:0000256" key="7">
    <source>
        <dbReference type="RuleBase" id="RU003832"/>
    </source>
</evidence>
<evidence type="ECO:0000256" key="5">
    <source>
        <dbReference type="ARBA" id="ARBA00022679"/>
    </source>
</evidence>
<dbReference type="PANTHER" id="PTHR48438">
    <property type="entry name" value="ALPHA-(1,3)-FUCOSYLTRANSFERASE C-RELATED"/>
    <property type="match status" value="1"/>
</dbReference>
<dbReference type="UniPathway" id="UPA00378"/>
<keyword evidence="4 7" id="KW-0328">Glycosyltransferase</keyword>
<keyword evidence="7" id="KW-0472">Membrane</keyword>
<dbReference type="GO" id="GO:0032580">
    <property type="term" value="C:Golgi cisterna membrane"/>
    <property type="evidence" value="ECO:0007669"/>
    <property type="project" value="UniProtKB-SubCell"/>
</dbReference>
<sequence length="199" mass="23490">MQLTTVPMESLRNEMAVKTRAGNISEVMEVTTIGECNEFFPNATRVSCPRYDKCEEDLVASHRFYLSFENSECKEYITEKFFNRISQLLVPIVQNRVIYSEEETCNTQNLAQDIPQDSFLAISDYDNLNDMAKHIDFLMRNDSAYLEYFKWTKIYRKPNIFTSKVLCDLCADLYAKKRMRIDNIRKYYFMNQCGPIFDN</sequence>
<keyword evidence="10" id="KW-1185">Reference proteome</keyword>
<evidence type="ECO:0000256" key="4">
    <source>
        <dbReference type="ARBA" id="ARBA00022676"/>
    </source>
</evidence>
<keyword evidence="5 7" id="KW-0808">Transferase</keyword>
<feature type="domain" description="Fucosyltransferase C-terminal" evidence="8">
    <location>
        <begin position="22"/>
        <end position="178"/>
    </location>
</feature>
<dbReference type="InterPro" id="IPR038577">
    <property type="entry name" value="GT10-like_C_sf"/>
</dbReference>
<dbReference type="Gene3D" id="3.40.50.11660">
    <property type="entry name" value="Glycosyl transferase family 10, C-terminal domain"/>
    <property type="match status" value="1"/>
</dbReference>
<dbReference type="EMBL" id="KN549439">
    <property type="protein sequence ID" value="KHJ97544.1"/>
    <property type="molecule type" value="Genomic_DNA"/>
</dbReference>
<name>A0A0B1TJW8_OESDE</name>
<reference evidence="9 10" key="1">
    <citation type="submission" date="2014-03" db="EMBL/GenBank/DDBJ databases">
        <title>Draft genome of the hookworm Oesophagostomum dentatum.</title>
        <authorList>
            <person name="Mitreva M."/>
        </authorList>
    </citation>
    <scope>NUCLEOTIDE SEQUENCE [LARGE SCALE GENOMIC DNA]</scope>
    <source>
        <strain evidence="9 10">OD-Hann</strain>
    </source>
</reference>
<dbReference type="PANTHER" id="PTHR48438:SF1">
    <property type="entry name" value="ALPHA-(1,3)-FUCOSYLTRANSFERASE C-RELATED"/>
    <property type="match status" value="1"/>
</dbReference>
<dbReference type="GO" id="GO:0008417">
    <property type="term" value="F:fucosyltransferase activity"/>
    <property type="evidence" value="ECO:0007669"/>
    <property type="project" value="InterPro"/>
</dbReference>
<evidence type="ECO:0000256" key="3">
    <source>
        <dbReference type="ARBA" id="ARBA00008919"/>
    </source>
</evidence>
<evidence type="ECO:0000256" key="6">
    <source>
        <dbReference type="ARBA" id="ARBA00023034"/>
    </source>
</evidence>
<evidence type="ECO:0000259" key="8">
    <source>
        <dbReference type="Pfam" id="PF00852"/>
    </source>
</evidence>
<evidence type="ECO:0000313" key="9">
    <source>
        <dbReference type="EMBL" id="KHJ97544.1"/>
    </source>
</evidence>
<evidence type="ECO:0000313" key="10">
    <source>
        <dbReference type="Proteomes" id="UP000053660"/>
    </source>
</evidence>
<dbReference type="Proteomes" id="UP000053660">
    <property type="component" value="Unassembled WGS sequence"/>
</dbReference>
<organism evidence="9 10">
    <name type="scientific">Oesophagostomum dentatum</name>
    <name type="common">Nodular worm</name>
    <dbReference type="NCBI Taxonomy" id="61180"/>
    <lineage>
        <taxon>Eukaryota</taxon>
        <taxon>Metazoa</taxon>
        <taxon>Ecdysozoa</taxon>
        <taxon>Nematoda</taxon>
        <taxon>Chromadorea</taxon>
        <taxon>Rhabditida</taxon>
        <taxon>Rhabditina</taxon>
        <taxon>Rhabditomorpha</taxon>
        <taxon>Strongyloidea</taxon>
        <taxon>Strongylidae</taxon>
        <taxon>Oesophagostomum</taxon>
    </lineage>
</organism>
<dbReference type="EC" id="2.4.1.-" evidence="7"/>
<keyword evidence="7" id="KW-0812">Transmembrane</keyword>
<gene>
    <name evidence="9" type="ORF">OESDEN_02479</name>
</gene>